<dbReference type="EMBL" id="CQQC01000519">
    <property type="protein sequence ID" value="CNV15627.1"/>
    <property type="molecule type" value="Genomic_DNA"/>
</dbReference>
<dbReference type="EMBL" id="CSAE01000225">
    <property type="protein sequence ID" value="COV86355.1"/>
    <property type="molecule type" value="Genomic_DNA"/>
</dbReference>
<reference evidence="10 11" key="1">
    <citation type="submission" date="2015-03" db="EMBL/GenBank/DDBJ databases">
        <authorList>
            <consortium name="Pathogen Informatics"/>
        </authorList>
    </citation>
    <scope>NUCLEOTIDE SEQUENCE [LARGE SCALE GENOMIC DNA]</scope>
    <source>
        <strain evidence="3 17">Bir 172</strain>
        <strain evidence="4 18">Bir 185</strain>
        <strain evidence="2 14">C09601061</strain>
        <strain evidence="5 11">D00501624</strain>
        <strain evidence="6 13">G09801536</strain>
        <strain evidence="1 15">G09901357</strain>
        <strain evidence="10">K00500041</strain>
        <strain evidence="8 12">M09401471</strain>
        <strain evidence="9 16">P00601463</strain>
    </source>
</reference>
<dbReference type="Proteomes" id="UP000039217">
    <property type="component" value="Unassembled WGS sequence"/>
</dbReference>
<evidence type="ECO:0000313" key="1">
    <source>
        <dbReference type="EMBL" id="CFE41859.1"/>
    </source>
</evidence>
<evidence type="ECO:0000313" key="4">
    <source>
        <dbReference type="EMBL" id="CKS78995.1"/>
    </source>
</evidence>
<evidence type="ECO:0000313" key="10">
    <source>
        <dbReference type="Proteomes" id="UP000038802"/>
    </source>
</evidence>
<organism evidence="7 10">
    <name type="scientific">Mycobacterium tuberculosis</name>
    <dbReference type="NCBI Taxonomy" id="1773"/>
    <lineage>
        <taxon>Bacteria</taxon>
        <taxon>Bacillati</taxon>
        <taxon>Actinomycetota</taxon>
        <taxon>Actinomycetes</taxon>
        <taxon>Mycobacteriales</taxon>
        <taxon>Mycobacteriaceae</taxon>
        <taxon>Mycobacterium</taxon>
        <taxon>Mycobacterium tuberculosis complex</taxon>
    </lineage>
</organism>
<evidence type="ECO:0000313" key="2">
    <source>
        <dbReference type="EMBL" id="CFR68163.1"/>
    </source>
</evidence>
<dbReference type="EMBL" id="CFOE01000472">
    <property type="protein sequence ID" value="CFE41859.1"/>
    <property type="molecule type" value="Genomic_DNA"/>
</dbReference>
<dbReference type="Proteomes" id="UP000044938">
    <property type="component" value="Unassembled WGS sequence"/>
</dbReference>
<evidence type="ECO:0000313" key="8">
    <source>
        <dbReference type="EMBL" id="COW11693.1"/>
    </source>
</evidence>
<reference evidence="7" key="2">
    <citation type="submission" date="2015-03" db="EMBL/GenBank/DDBJ databases">
        <authorList>
            <person name="Murphy D."/>
        </authorList>
    </citation>
    <scope>NUCLEOTIDE SEQUENCE [LARGE SCALE GENOMIC DNA]</scope>
    <source>
        <strain evidence="7">K00500041</strain>
    </source>
</reference>
<evidence type="ECO:0000313" key="5">
    <source>
        <dbReference type="EMBL" id="CNV15627.1"/>
    </source>
</evidence>
<dbReference type="AlphaFoldDB" id="A0A0T9DIB3"/>
<evidence type="ECO:0000313" key="14">
    <source>
        <dbReference type="Proteomes" id="UP000046680"/>
    </source>
</evidence>
<proteinExistence type="predicted"/>
<dbReference type="Proteomes" id="UP000046680">
    <property type="component" value="Unassembled WGS sequence"/>
</dbReference>
<sequence>MLVYVAPQRARIESGHIADADQFRPTRATDERATRVPDPVSGQPTGAYQRVLRLQLVRAR</sequence>
<evidence type="ECO:0000313" key="15">
    <source>
        <dbReference type="Proteomes" id="UP000048289"/>
    </source>
</evidence>
<evidence type="ECO:0000313" key="3">
    <source>
        <dbReference type="EMBL" id="CKS06608.1"/>
    </source>
</evidence>
<dbReference type="EMBL" id="CSAD01000237">
    <property type="protein sequence ID" value="COV49169.1"/>
    <property type="molecule type" value="Genomic_DNA"/>
</dbReference>
<evidence type="ECO:0000313" key="16">
    <source>
        <dbReference type="Proteomes" id="UP000048600"/>
    </source>
</evidence>
<dbReference type="EMBL" id="CNFT01001059">
    <property type="protein sequence ID" value="CKS78995.1"/>
    <property type="molecule type" value="Genomic_DNA"/>
</dbReference>
<gene>
    <name evidence="2" type="ORF">ERS007657_00616</name>
    <name evidence="5" type="ORF">ERS007661_01738</name>
    <name evidence="6" type="ORF">ERS007679_01949</name>
    <name evidence="1" type="ORF">ERS007681_03049</name>
    <name evidence="7" type="ORF">ERS007703_02192</name>
    <name evidence="8" type="ORF">ERS007720_01742</name>
    <name evidence="9" type="ORF">ERS007741_03661</name>
    <name evidence="3" type="ORF">ERS027646_01204</name>
    <name evidence="4" type="ORF">ERS027659_03569</name>
</gene>
<evidence type="ECO:0000313" key="17">
    <source>
        <dbReference type="Proteomes" id="UP000048948"/>
    </source>
</evidence>
<protein>
    <submittedName>
        <fullName evidence="7">Uncharacterized protein</fullName>
    </submittedName>
</protein>
<dbReference type="Proteomes" id="UP000048948">
    <property type="component" value="Unassembled WGS sequence"/>
</dbReference>
<name>A0A0T9DIB3_MYCTX</name>
<evidence type="ECO:0000313" key="12">
    <source>
        <dbReference type="Proteomes" id="UP000044938"/>
    </source>
</evidence>
<accession>A0A0T9DIB3</accession>
<evidence type="ECO:0000313" key="13">
    <source>
        <dbReference type="Proteomes" id="UP000045842"/>
    </source>
</evidence>
<dbReference type="Proteomes" id="UP000048289">
    <property type="component" value="Unassembled WGS sequence"/>
</dbReference>
<dbReference type="EMBL" id="CNGE01000162">
    <property type="protein sequence ID" value="CKS06608.1"/>
    <property type="molecule type" value="Genomic_DNA"/>
</dbReference>
<evidence type="ECO:0000313" key="7">
    <source>
        <dbReference type="EMBL" id="COV86355.1"/>
    </source>
</evidence>
<dbReference type="Proteomes" id="UP000048600">
    <property type="component" value="Unassembled WGS sequence"/>
</dbReference>
<dbReference type="EMBL" id="CSAJ01000186">
    <property type="protein sequence ID" value="COW11693.1"/>
    <property type="molecule type" value="Genomic_DNA"/>
</dbReference>
<evidence type="ECO:0000313" key="11">
    <source>
        <dbReference type="Proteomes" id="UP000039217"/>
    </source>
</evidence>
<dbReference type="EMBL" id="CGCX01000140">
    <property type="protein sequence ID" value="CFR68163.1"/>
    <property type="molecule type" value="Genomic_DNA"/>
</dbReference>
<dbReference type="Proteomes" id="UP000045842">
    <property type="component" value="Unassembled WGS sequence"/>
</dbReference>
<evidence type="ECO:0000313" key="9">
    <source>
        <dbReference type="EMBL" id="COX03171.1"/>
    </source>
</evidence>
<dbReference type="Proteomes" id="UP000050164">
    <property type="component" value="Unassembled WGS sequence"/>
</dbReference>
<evidence type="ECO:0000313" key="18">
    <source>
        <dbReference type="Proteomes" id="UP000050164"/>
    </source>
</evidence>
<dbReference type="Proteomes" id="UP000038802">
    <property type="component" value="Unassembled WGS sequence"/>
</dbReference>
<dbReference type="EMBL" id="CHKL01000589">
    <property type="protein sequence ID" value="COX03171.1"/>
    <property type="molecule type" value="Genomic_DNA"/>
</dbReference>
<evidence type="ECO:0000313" key="6">
    <source>
        <dbReference type="EMBL" id="COV49169.1"/>
    </source>
</evidence>